<accession>A0A0F9BX47</accession>
<sequence length="92" mass="10753">MLNRPSYEQFVRHNLGLHDGDRRDIIGVYKNSKTKKIIKGDNFSCISIQSNAEKSYKAALKYFNHTRYDKSNAERIFVSAKWKPKENLNTQS</sequence>
<protein>
    <submittedName>
        <fullName evidence="1">Uncharacterized protein</fullName>
    </submittedName>
</protein>
<reference evidence="1" key="1">
    <citation type="journal article" date="2015" name="Nature">
        <title>Complex archaea that bridge the gap between prokaryotes and eukaryotes.</title>
        <authorList>
            <person name="Spang A."/>
            <person name="Saw J.H."/>
            <person name="Jorgensen S.L."/>
            <person name="Zaremba-Niedzwiedzka K."/>
            <person name="Martijn J."/>
            <person name="Lind A.E."/>
            <person name="van Eijk R."/>
            <person name="Schleper C."/>
            <person name="Guy L."/>
            <person name="Ettema T.J."/>
        </authorList>
    </citation>
    <scope>NUCLEOTIDE SEQUENCE</scope>
</reference>
<name>A0A0F9BX47_9ZZZZ</name>
<gene>
    <name evidence="1" type="ORF">LCGC14_2394980</name>
</gene>
<evidence type="ECO:0000313" key="1">
    <source>
        <dbReference type="EMBL" id="KKL26469.1"/>
    </source>
</evidence>
<organism evidence="1">
    <name type="scientific">marine sediment metagenome</name>
    <dbReference type="NCBI Taxonomy" id="412755"/>
    <lineage>
        <taxon>unclassified sequences</taxon>
        <taxon>metagenomes</taxon>
        <taxon>ecological metagenomes</taxon>
    </lineage>
</organism>
<comment type="caution">
    <text evidence="1">The sequence shown here is derived from an EMBL/GenBank/DDBJ whole genome shotgun (WGS) entry which is preliminary data.</text>
</comment>
<proteinExistence type="predicted"/>
<dbReference type="EMBL" id="LAZR01035829">
    <property type="protein sequence ID" value="KKL26469.1"/>
    <property type="molecule type" value="Genomic_DNA"/>
</dbReference>
<dbReference type="AlphaFoldDB" id="A0A0F9BX47"/>